<feature type="chain" id="PRO_5046282141" description="YD repeat-containing protein" evidence="1">
    <location>
        <begin position="19"/>
        <end position="315"/>
    </location>
</feature>
<sequence>MKNKILFLLIIIVNVINAQIHTQLPHKTFKDYEVSKPIFYTQIVTYDATDKGYDPVMVTVNSFNDKGQFIQEYIHILGKFESETAHNYVYSNGKLDSLNTLASAKNFNVKSTFKYNTNGKITTETATGVYSNYTRNYTYNNKGYIETITTDFDNGGHNWTNFYYKNGSLDLVTQIDGKEKAGSLTNYFAYYNGELFARWDNLDKDLHLFPSQYRHFKLADHKDPATAVNQLKLLRATNQSAYDAQLEGILNEAEIIYEMGQSTPENGDWTRRMTKETRFGRTTRRFHFRKIVYTDNSVSGSTEFDYLFFNKMKDL</sequence>
<gene>
    <name evidence="2" type="ORF">ACFQ1R_11155</name>
</gene>
<evidence type="ECO:0008006" key="4">
    <source>
        <dbReference type="Google" id="ProtNLM"/>
    </source>
</evidence>
<reference evidence="3" key="1">
    <citation type="journal article" date="2019" name="Int. J. Syst. Evol. Microbiol.">
        <title>The Global Catalogue of Microorganisms (GCM) 10K type strain sequencing project: providing services to taxonomists for standard genome sequencing and annotation.</title>
        <authorList>
            <consortium name="The Broad Institute Genomics Platform"/>
            <consortium name="The Broad Institute Genome Sequencing Center for Infectious Disease"/>
            <person name="Wu L."/>
            <person name="Ma J."/>
        </authorList>
    </citation>
    <scope>NUCLEOTIDE SEQUENCE [LARGE SCALE GENOMIC DNA]</scope>
    <source>
        <strain evidence="3">CCUG 62414</strain>
    </source>
</reference>
<evidence type="ECO:0000313" key="3">
    <source>
        <dbReference type="Proteomes" id="UP001597061"/>
    </source>
</evidence>
<organism evidence="2 3">
    <name type="scientific">Mariniflexile jejuense</name>
    <dbReference type="NCBI Taxonomy" id="1173582"/>
    <lineage>
        <taxon>Bacteria</taxon>
        <taxon>Pseudomonadati</taxon>
        <taxon>Bacteroidota</taxon>
        <taxon>Flavobacteriia</taxon>
        <taxon>Flavobacteriales</taxon>
        <taxon>Flavobacteriaceae</taxon>
        <taxon>Mariniflexile</taxon>
    </lineage>
</organism>
<keyword evidence="3" id="KW-1185">Reference proteome</keyword>
<keyword evidence="1" id="KW-0732">Signal</keyword>
<proteinExistence type="predicted"/>
<feature type="signal peptide" evidence="1">
    <location>
        <begin position="1"/>
        <end position="18"/>
    </location>
</feature>
<accession>A0ABW3JJP3</accession>
<protein>
    <recommendedName>
        <fullName evidence="4">YD repeat-containing protein</fullName>
    </recommendedName>
</protein>
<dbReference type="Proteomes" id="UP001597061">
    <property type="component" value="Unassembled WGS sequence"/>
</dbReference>
<name>A0ABW3JJP3_9FLAO</name>
<dbReference type="RefSeq" id="WP_379926250.1">
    <property type="nucleotide sequence ID" value="NZ_JBHTJI010000001.1"/>
</dbReference>
<comment type="caution">
    <text evidence="2">The sequence shown here is derived from an EMBL/GenBank/DDBJ whole genome shotgun (WGS) entry which is preliminary data.</text>
</comment>
<dbReference type="EMBL" id="JBHTJI010000001">
    <property type="protein sequence ID" value="MFD0990657.1"/>
    <property type="molecule type" value="Genomic_DNA"/>
</dbReference>
<evidence type="ECO:0000313" key="2">
    <source>
        <dbReference type="EMBL" id="MFD0990657.1"/>
    </source>
</evidence>
<evidence type="ECO:0000256" key="1">
    <source>
        <dbReference type="SAM" id="SignalP"/>
    </source>
</evidence>